<evidence type="ECO:0000313" key="3">
    <source>
        <dbReference type="Proteomes" id="UP001153620"/>
    </source>
</evidence>
<name>A0A9N9WYH5_9DIPT</name>
<reference evidence="2" key="2">
    <citation type="submission" date="2022-10" db="EMBL/GenBank/DDBJ databases">
        <authorList>
            <consortium name="ENA_rothamsted_submissions"/>
            <consortium name="culmorum"/>
            <person name="King R."/>
        </authorList>
    </citation>
    <scope>NUCLEOTIDE SEQUENCE</scope>
</reference>
<feature type="region of interest" description="Disordered" evidence="1">
    <location>
        <begin position="116"/>
        <end position="139"/>
    </location>
</feature>
<evidence type="ECO:0000256" key="1">
    <source>
        <dbReference type="SAM" id="MobiDB-lite"/>
    </source>
</evidence>
<evidence type="ECO:0000313" key="2">
    <source>
        <dbReference type="EMBL" id="CAG9808854.1"/>
    </source>
</evidence>
<gene>
    <name evidence="2" type="ORF">CHIRRI_LOCUS11690</name>
</gene>
<protein>
    <submittedName>
        <fullName evidence="2">Uncharacterized protein</fullName>
    </submittedName>
</protein>
<accession>A0A9N9WYH5</accession>
<proteinExistence type="predicted"/>
<dbReference type="EMBL" id="OU895879">
    <property type="protein sequence ID" value="CAG9808854.1"/>
    <property type="molecule type" value="Genomic_DNA"/>
</dbReference>
<feature type="compositionally biased region" description="Basic and acidic residues" evidence="1">
    <location>
        <begin position="265"/>
        <end position="281"/>
    </location>
</feature>
<organism evidence="2 3">
    <name type="scientific">Chironomus riparius</name>
    <dbReference type="NCBI Taxonomy" id="315576"/>
    <lineage>
        <taxon>Eukaryota</taxon>
        <taxon>Metazoa</taxon>
        <taxon>Ecdysozoa</taxon>
        <taxon>Arthropoda</taxon>
        <taxon>Hexapoda</taxon>
        <taxon>Insecta</taxon>
        <taxon>Pterygota</taxon>
        <taxon>Neoptera</taxon>
        <taxon>Endopterygota</taxon>
        <taxon>Diptera</taxon>
        <taxon>Nematocera</taxon>
        <taxon>Chironomoidea</taxon>
        <taxon>Chironomidae</taxon>
        <taxon>Chironominae</taxon>
        <taxon>Chironomus</taxon>
    </lineage>
</organism>
<sequence>MALNDKDLEVKKKPHEMANAEFVSKLMAATPSYFFTPPTAGHNFFFSELLRSLVQKRKAEELNAAMKAKTIPKKVRKMTPPFQQFQQQKSPNEQEYKKPKLAEEVKITDCIENDQENSQDSVINVDKDDPPATSSNTAPNIPALAQSAFYPYVDPLHFFIDLRVSAGQIYDRKKEAYLQQALKNNNILLESGAWNNTNNPIIGRNRANSAFKVPISQSEQLQNFNAMNLISNQQHLSQMTEASKTFQKIYKTSRSDDDETQENIQKSDEDVQIFDLDKTNK</sequence>
<dbReference type="Proteomes" id="UP001153620">
    <property type="component" value="Chromosome 3"/>
</dbReference>
<reference evidence="2" key="1">
    <citation type="submission" date="2022-01" db="EMBL/GenBank/DDBJ databases">
        <authorList>
            <person name="King R."/>
        </authorList>
    </citation>
    <scope>NUCLEOTIDE SEQUENCE</scope>
</reference>
<feature type="region of interest" description="Disordered" evidence="1">
    <location>
        <begin position="252"/>
        <end position="281"/>
    </location>
</feature>
<keyword evidence="3" id="KW-1185">Reference proteome</keyword>
<dbReference type="AlphaFoldDB" id="A0A9N9WYH5"/>
<feature type="region of interest" description="Disordered" evidence="1">
    <location>
        <begin position="77"/>
        <end position="98"/>
    </location>
</feature>
<dbReference type="OrthoDB" id="7669009at2759"/>